<keyword evidence="4" id="KW-0223">Dioxygenase</keyword>
<dbReference type="Gene3D" id="2.60.130.10">
    <property type="entry name" value="Aromatic compound dioxygenase"/>
    <property type="match status" value="1"/>
</dbReference>
<proteinExistence type="predicted"/>
<dbReference type="GeneID" id="92036079"/>
<evidence type="ECO:0000256" key="1">
    <source>
        <dbReference type="SAM" id="MobiDB-lite"/>
    </source>
</evidence>
<evidence type="ECO:0000259" key="3">
    <source>
        <dbReference type="Pfam" id="PF00775"/>
    </source>
</evidence>
<dbReference type="EMBL" id="JBBPEH010000008">
    <property type="protein sequence ID" value="KAK7535093.1"/>
    <property type="molecule type" value="Genomic_DNA"/>
</dbReference>
<keyword evidence="4" id="KW-0560">Oxidoreductase</keyword>
<protein>
    <submittedName>
        <fullName evidence="4">GPI anchored dioxygenase</fullName>
    </submittedName>
</protein>
<accession>A0ABR1LIP6</accession>
<feature type="signal peptide" evidence="2">
    <location>
        <begin position="1"/>
        <end position="22"/>
    </location>
</feature>
<evidence type="ECO:0000256" key="2">
    <source>
        <dbReference type="SAM" id="SignalP"/>
    </source>
</evidence>
<feature type="domain" description="Intradiol ring-cleavage dioxygenases" evidence="3">
    <location>
        <begin position="138"/>
        <end position="240"/>
    </location>
</feature>
<dbReference type="PANTHER" id="PTHR34315">
    <property type="match status" value="1"/>
</dbReference>
<dbReference type="Pfam" id="PF00775">
    <property type="entry name" value="Dioxygenase_C"/>
    <property type="match status" value="1"/>
</dbReference>
<feature type="region of interest" description="Disordered" evidence="1">
    <location>
        <begin position="359"/>
        <end position="390"/>
    </location>
</feature>
<dbReference type="GO" id="GO:0051213">
    <property type="term" value="F:dioxygenase activity"/>
    <property type="evidence" value="ECO:0007669"/>
    <property type="project" value="UniProtKB-KW"/>
</dbReference>
<dbReference type="RefSeq" id="XP_066653818.1">
    <property type="nucleotide sequence ID" value="XM_066803173.1"/>
</dbReference>
<dbReference type="InterPro" id="IPR000627">
    <property type="entry name" value="Intradiol_dOase_C"/>
</dbReference>
<organism evidence="4 5">
    <name type="scientific">Phyllosticta citribraziliensis</name>
    <dbReference type="NCBI Taxonomy" id="989973"/>
    <lineage>
        <taxon>Eukaryota</taxon>
        <taxon>Fungi</taxon>
        <taxon>Dikarya</taxon>
        <taxon>Ascomycota</taxon>
        <taxon>Pezizomycotina</taxon>
        <taxon>Dothideomycetes</taxon>
        <taxon>Dothideomycetes incertae sedis</taxon>
        <taxon>Botryosphaeriales</taxon>
        <taxon>Phyllostictaceae</taxon>
        <taxon>Phyllosticta</taxon>
    </lineage>
</organism>
<dbReference type="CDD" id="cd03457">
    <property type="entry name" value="intradiol_dioxygenase_like"/>
    <property type="match status" value="1"/>
</dbReference>
<dbReference type="InterPro" id="IPR015889">
    <property type="entry name" value="Intradiol_dOase_core"/>
</dbReference>
<keyword evidence="5" id="KW-1185">Reference proteome</keyword>
<keyword evidence="2" id="KW-0732">Signal</keyword>
<sequence>MVQISKITGALTAAALFASAGAHPGEKHDHDIVKRQIAAREHMASHAKRGLDNCASSPKAQQLKARSIARRAQVAQQLRQKRGITAKPKKFRRDLATLEEYEAINHNMTGISNYDAQTDANIIFGGNTSCILAPEVTDGPYYVTGEMIRKNVKEDQYSDGVDLYLEVQYVDVETCEGVPGVYVDIWNANATGVYSGISTSGNYAADGLNSTYLRGIQATDKDGVVAFETIFPGHYDGRATHTHLLAHMNVTVQPNNTITTTNNITHIGQVFWNEELRSAVEAVYPYTTNTQAVTSNSEDMWDIVQAGTTYDPFPEYVYLGDEVDDGLFAWIQIGINTTANYIDDDYYSVAAYYQADGGHENEDSAIGGSGMGGGNGTTNGTMPSGTPSAA</sequence>
<dbReference type="SUPFAM" id="SSF49482">
    <property type="entry name" value="Aromatic compound dioxygenase"/>
    <property type="match status" value="1"/>
</dbReference>
<feature type="chain" id="PRO_5047010738" evidence="2">
    <location>
        <begin position="23"/>
        <end position="390"/>
    </location>
</feature>
<feature type="compositionally biased region" description="Gly residues" evidence="1">
    <location>
        <begin position="367"/>
        <end position="377"/>
    </location>
</feature>
<reference evidence="4 5" key="1">
    <citation type="submission" date="2024-04" db="EMBL/GenBank/DDBJ databases">
        <title>Phyllosticta paracitricarpa is synonymous to the EU quarantine fungus P. citricarpa based on phylogenomic analyses.</title>
        <authorList>
            <consortium name="Lawrence Berkeley National Laboratory"/>
            <person name="Van ingen-buijs V.A."/>
            <person name="Van westerhoven A.C."/>
            <person name="Haridas S."/>
            <person name="Skiadas P."/>
            <person name="Martin F."/>
            <person name="Groenewald J.Z."/>
            <person name="Crous P.W."/>
            <person name="Seidl M.F."/>
        </authorList>
    </citation>
    <scope>NUCLEOTIDE SEQUENCE [LARGE SCALE GENOMIC DNA]</scope>
    <source>
        <strain evidence="4 5">CPC 17464</strain>
    </source>
</reference>
<evidence type="ECO:0000313" key="5">
    <source>
        <dbReference type="Proteomes" id="UP001360953"/>
    </source>
</evidence>
<dbReference type="Proteomes" id="UP001360953">
    <property type="component" value="Unassembled WGS sequence"/>
</dbReference>
<feature type="compositionally biased region" description="Low complexity" evidence="1">
    <location>
        <begin position="378"/>
        <end position="390"/>
    </location>
</feature>
<name>A0ABR1LIP6_9PEZI</name>
<comment type="caution">
    <text evidence="4">The sequence shown here is derived from an EMBL/GenBank/DDBJ whole genome shotgun (WGS) entry which is preliminary data.</text>
</comment>
<evidence type="ECO:0000313" key="4">
    <source>
        <dbReference type="EMBL" id="KAK7535093.1"/>
    </source>
</evidence>
<gene>
    <name evidence="4" type="ORF">J3D65DRAFT_669206</name>
</gene>
<dbReference type="PANTHER" id="PTHR34315:SF2">
    <property type="entry name" value="ANCHORED DIOXYGENASE, PUTATIVE (AFU_ORTHOLOGUE AFUA_3G01800)-RELATED"/>
    <property type="match status" value="1"/>
</dbReference>